<keyword evidence="9" id="KW-0624">Polysaccharide degradation</keyword>
<feature type="signal peptide" evidence="14">
    <location>
        <begin position="1"/>
        <end position="25"/>
    </location>
</feature>
<evidence type="ECO:0000256" key="3">
    <source>
        <dbReference type="ARBA" id="ARBA00012601"/>
    </source>
</evidence>
<dbReference type="AlphaFoldDB" id="A0A0Q9ZXV9"/>
<dbReference type="GO" id="GO:0030245">
    <property type="term" value="P:cellulose catabolic process"/>
    <property type="evidence" value="ECO:0007669"/>
    <property type="project" value="UniProtKB-KW"/>
</dbReference>
<dbReference type="FunFam" id="3.20.20.80:FF:000124">
    <property type="entry name" value="Exported cellulase"/>
    <property type="match status" value="1"/>
</dbReference>
<dbReference type="PANTHER" id="PTHR34142">
    <property type="entry name" value="ENDO-BETA-1,4-GLUCANASE A"/>
    <property type="match status" value="1"/>
</dbReference>
<evidence type="ECO:0000256" key="13">
    <source>
        <dbReference type="RuleBase" id="RU361153"/>
    </source>
</evidence>
<evidence type="ECO:0000256" key="2">
    <source>
        <dbReference type="ARBA" id="ARBA00005641"/>
    </source>
</evidence>
<dbReference type="SUPFAM" id="SSF51445">
    <property type="entry name" value="(Trans)glycosidases"/>
    <property type="match status" value="1"/>
</dbReference>
<organism evidence="16 17">
    <name type="scientific">Stenotrophomonas panacihumi</name>
    <dbReference type="NCBI Taxonomy" id="676599"/>
    <lineage>
        <taxon>Bacteria</taxon>
        <taxon>Pseudomonadati</taxon>
        <taxon>Pseudomonadota</taxon>
        <taxon>Gammaproteobacteria</taxon>
        <taxon>Lysobacterales</taxon>
        <taxon>Lysobacteraceae</taxon>
        <taxon>Stenotrophomonas</taxon>
    </lineage>
</organism>
<evidence type="ECO:0000256" key="1">
    <source>
        <dbReference type="ARBA" id="ARBA00000966"/>
    </source>
</evidence>
<evidence type="ECO:0000256" key="12">
    <source>
        <dbReference type="ARBA" id="ARBA00079594"/>
    </source>
</evidence>
<dbReference type="InterPro" id="IPR018087">
    <property type="entry name" value="Glyco_hydro_5_CS"/>
</dbReference>
<dbReference type="RefSeq" id="WP_057649225.1">
    <property type="nucleotide sequence ID" value="NZ_LLXU01000131.1"/>
</dbReference>
<comment type="catalytic activity">
    <reaction evidence="1">
        <text>Endohydrolysis of (1-&gt;4)-beta-D-glucosidic linkages in cellulose, lichenin and cereal beta-D-glucans.</text>
        <dbReference type="EC" id="3.2.1.4"/>
    </reaction>
</comment>
<dbReference type="Proteomes" id="UP000051802">
    <property type="component" value="Unassembled WGS sequence"/>
</dbReference>
<comment type="similarity">
    <text evidence="2 13">Belongs to the glycosyl hydrolase 5 (cellulase A) family.</text>
</comment>
<keyword evidence="7" id="KW-0119">Carbohydrate metabolism</keyword>
<evidence type="ECO:0000256" key="7">
    <source>
        <dbReference type="ARBA" id="ARBA00023277"/>
    </source>
</evidence>
<dbReference type="Pfam" id="PF00150">
    <property type="entry name" value="Cellulase"/>
    <property type="match status" value="1"/>
</dbReference>
<dbReference type="InterPro" id="IPR017853">
    <property type="entry name" value="GH"/>
</dbReference>
<evidence type="ECO:0000256" key="11">
    <source>
        <dbReference type="ARBA" id="ARBA00077338"/>
    </source>
</evidence>
<evidence type="ECO:0000256" key="6">
    <source>
        <dbReference type="ARBA" id="ARBA00023001"/>
    </source>
</evidence>
<evidence type="ECO:0000313" key="17">
    <source>
        <dbReference type="Proteomes" id="UP000051802"/>
    </source>
</evidence>
<dbReference type="EC" id="3.2.1.4" evidence="3"/>
<dbReference type="OrthoDB" id="6769681at2"/>
<evidence type="ECO:0000256" key="8">
    <source>
        <dbReference type="ARBA" id="ARBA00023295"/>
    </source>
</evidence>
<protein>
    <recommendedName>
        <fullName evidence="10">Endoglucanase</fullName>
        <ecNumber evidence="3">3.2.1.4</ecNumber>
    </recommendedName>
    <alternativeName>
        <fullName evidence="11">Cellulase</fullName>
    </alternativeName>
    <alternativeName>
        <fullName evidence="12">Endo-1,4-beta-glucanase</fullName>
    </alternativeName>
</protein>
<evidence type="ECO:0000256" key="4">
    <source>
        <dbReference type="ARBA" id="ARBA00022729"/>
    </source>
</evidence>
<accession>A0A0Q9ZXV9</accession>
<keyword evidence="17" id="KW-1185">Reference proteome</keyword>
<name>A0A0Q9ZXV9_9GAMM</name>
<dbReference type="PANTHER" id="PTHR34142:SF1">
    <property type="entry name" value="GLYCOSIDE HYDROLASE FAMILY 5 DOMAIN-CONTAINING PROTEIN"/>
    <property type="match status" value="1"/>
</dbReference>
<keyword evidence="6" id="KW-0136">Cellulose degradation</keyword>
<feature type="domain" description="Glycoside hydrolase family 5" evidence="15">
    <location>
        <begin position="36"/>
        <end position="309"/>
    </location>
</feature>
<dbReference type="PROSITE" id="PS00659">
    <property type="entry name" value="GLYCOSYL_HYDROL_F5"/>
    <property type="match status" value="1"/>
</dbReference>
<dbReference type="InterPro" id="IPR001547">
    <property type="entry name" value="Glyco_hydro_5"/>
</dbReference>
<keyword evidence="4 14" id="KW-0732">Signal</keyword>
<feature type="chain" id="PRO_5006390010" description="Endoglucanase" evidence="14">
    <location>
        <begin position="26"/>
        <end position="345"/>
    </location>
</feature>
<proteinExistence type="inferred from homology"/>
<evidence type="ECO:0000259" key="15">
    <source>
        <dbReference type="Pfam" id="PF00150"/>
    </source>
</evidence>
<evidence type="ECO:0000313" key="16">
    <source>
        <dbReference type="EMBL" id="KRG37712.1"/>
    </source>
</evidence>
<keyword evidence="5 13" id="KW-0378">Hydrolase</keyword>
<sequence length="345" mass="37181">MSPFSRCLPWLLGIALLSSSLPGAAQQRVLRYAGVNLAGAEFNSSKRPGTLFKDYTYPAASDYAYFAGKGMNIVRLPFLWERLQPQANGELDAAQLQLIQKAVAQAKAQNLHVILDVHNYAKYQGVRLGTEGTPGALLADLWKRLATAFKDDDAVIFGLMNEPNAIDAAAWTSIAQSSIDAIRATGARNLILVPGTAYTGAHSWASTSYGTPNATALVSINDPANNLAVEVHQYLDKDFSGTSGDCVSATVGADKLRGFTAWLRQQGKRGFLGEFAGGTSDTCLQALDGMLAYMEENADVWLGWTYWAAGSWWQPTYPFNVQPGKDGSEKPQMPVLVKHAAAAVK</sequence>
<comment type="caution">
    <text evidence="16">The sequence shown here is derived from an EMBL/GenBank/DDBJ whole genome shotgun (WGS) entry which is preliminary data.</text>
</comment>
<dbReference type="STRING" id="676599.ARC20_02135"/>
<dbReference type="GO" id="GO:0008810">
    <property type="term" value="F:cellulase activity"/>
    <property type="evidence" value="ECO:0007669"/>
    <property type="project" value="UniProtKB-EC"/>
</dbReference>
<evidence type="ECO:0000256" key="10">
    <source>
        <dbReference type="ARBA" id="ARBA00068340"/>
    </source>
</evidence>
<reference evidence="16 17" key="1">
    <citation type="submission" date="2015-10" db="EMBL/GenBank/DDBJ databases">
        <title>Genome sequencing and analysis of members of genus Stenotrophomonas.</title>
        <authorList>
            <person name="Patil P.P."/>
            <person name="Midha S."/>
            <person name="Patil P.B."/>
        </authorList>
    </citation>
    <scope>NUCLEOTIDE SEQUENCE [LARGE SCALE GENOMIC DNA]</scope>
    <source>
        <strain evidence="16 17">JCM 16536</strain>
    </source>
</reference>
<evidence type="ECO:0000256" key="14">
    <source>
        <dbReference type="SAM" id="SignalP"/>
    </source>
</evidence>
<evidence type="ECO:0000256" key="9">
    <source>
        <dbReference type="ARBA" id="ARBA00023326"/>
    </source>
</evidence>
<evidence type="ECO:0000256" key="5">
    <source>
        <dbReference type="ARBA" id="ARBA00022801"/>
    </source>
</evidence>
<dbReference type="Gene3D" id="3.20.20.80">
    <property type="entry name" value="Glycosidases"/>
    <property type="match status" value="1"/>
</dbReference>
<dbReference type="EMBL" id="LLXU01000131">
    <property type="protein sequence ID" value="KRG37712.1"/>
    <property type="molecule type" value="Genomic_DNA"/>
</dbReference>
<gene>
    <name evidence="16" type="ORF">ARC20_02135</name>
</gene>
<keyword evidence="8 13" id="KW-0326">Glycosidase</keyword>